<dbReference type="RefSeq" id="WP_141614253.1">
    <property type="nucleotide sequence ID" value="NZ_CP041253.1"/>
</dbReference>
<gene>
    <name evidence="3" type="ORF">FKX85_08110</name>
</gene>
<accession>A0A514CGQ1</accession>
<dbReference type="OrthoDB" id="6183734at2"/>
<dbReference type="InterPro" id="IPR036291">
    <property type="entry name" value="NAD(P)-bd_dom_sf"/>
</dbReference>
<dbReference type="Pfam" id="PF01408">
    <property type="entry name" value="GFO_IDH_MocA"/>
    <property type="match status" value="1"/>
</dbReference>
<evidence type="ECO:0000259" key="1">
    <source>
        <dbReference type="Pfam" id="PF01408"/>
    </source>
</evidence>
<protein>
    <submittedName>
        <fullName evidence="3">Gfo/Idh/MocA family oxidoreductase</fullName>
    </submittedName>
</protein>
<dbReference type="PANTHER" id="PTHR43249:SF1">
    <property type="entry name" value="D-GLUCOSIDE 3-DEHYDROGENASE"/>
    <property type="match status" value="1"/>
</dbReference>
<dbReference type="PANTHER" id="PTHR43249">
    <property type="entry name" value="UDP-N-ACETYL-2-AMINO-2-DEOXY-D-GLUCURONATE OXIDASE"/>
    <property type="match status" value="1"/>
</dbReference>
<dbReference type="Pfam" id="PF22725">
    <property type="entry name" value="GFO_IDH_MocA_C3"/>
    <property type="match status" value="1"/>
</dbReference>
<dbReference type="InterPro" id="IPR055170">
    <property type="entry name" value="GFO_IDH_MocA-like_dom"/>
</dbReference>
<dbReference type="EMBL" id="CP041253">
    <property type="protein sequence ID" value="QDH79001.1"/>
    <property type="molecule type" value="Genomic_DNA"/>
</dbReference>
<dbReference type="InterPro" id="IPR000683">
    <property type="entry name" value="Gfo/Idh/MocA-like_OxRdtase_N"/>
</dbReference>
<evidence type="ECO:0000313" key="3">
    <source>
        <dbReference type="EMBL" id="QDH79001.1"/>
    </source>
</evidence>
<reference evidence="3 4" key="1">
    <citation type="submission" date="2019-06" db="EMBL/GenBank/DDBJ databases">
        <title>Echinicola alkalisoli sp. nov. isolated from saline soil.</title>
        <authorList>
            <person name="Sun J.-Q."/>
            <person name="Xu L."/>
        </authorList>
    </citation>
    <scope>NUCLEOTIDE SEQUENCE [LARGE SCALE GENOMIC DNA]</scope>
    <source>
        <strain evidence="3 4">LN3S3</strain>
    </source>
</reference>
<dbReference type="KEGG" id="echi:FKX85_08110"/>
<dbReference type="AlphaFoldDB" id="A0A514CGQ1"/>
<dbReference type="SUPFAM" id="SSF55347">
    <property type="entry name" value="Glyceraldehyde-3-phosphate dehydrogenase-like, C-terminal domain"/>
    <property type="match status" value="1"/>
</dbReference>
<feature type="domain" description="GFO/IDH/MocA-like oxidoreductase" evidence="2">
    <location>
        <begin position="128"/>
        <end position="248"/>
    </location>
</feature>
<proteinExistence type="predicted"/>
<dbReference type="Proteomes" id="UP000316614">
    <property type="component" value="Chromosome"/>
</dbReference>
<dbReference type="SUPFAM" id="SSF51735">
    <property type="entry name" value="NAD(P)-binding Rossmann-fold domains"/>
    <property type="match status" value="1"/>
</dbReference>
<dbReference type="Gene3D" id="3.40.50.720">
    <property type="entry name" value="NAD(P)-binding Rossmann-like Domain"/>
    <property type="match status" value="1"/>
</dbReference>
<keyword evidence="4" id="KW-1185">Reference proteome</keyword>
<dbReference type="GO" id="GO:0000166">
    <property type="term" value="F:nucleotide binding"/>
    <property type="evidence" value="ECO:0007669"/>
    <property type="project" value="InterPro"/>
</dbReference>
<name>A0A514CGQ1_9BACT</name>
<dbReference type="InterPro" id="IPR052515">
    <property type="entry name" value="Gfo/Idh/MocA_Oxidoreductase"/>
</dbReference>
<feature type="domain" description="Gfo/Idh/MocA-like oxidoreductase N-terminal" evidence="1">
    <location>
        <begin position="2"/>
        <end position="119"/>
    </location>
</feature>
<evidence type="ECO:0000259" key="2">
    <source>
        <dbReference type="Pfam" id="PF22725"/>
    </source>
</evidence>
<organism evidence="3 4">
    <name type="scientific">Echinicola soli</name>
    <dbReference type="NCBI Taxonomy" id="2591634"/>
    <lineage>
        <taxon>Bacteria</taxon>
        <taxon>Pseudomonadati</taxon>
        <taxon>Bacteroidota</taxon>
        <taxon>Cytophagia</taxon>
        <taxon>Cytophagales</taxon>
        <taxon>Cyclobacteriaceae</taxon>
        <taxon>Echinicola</taxon>
    </lineage>
</organism>
<sequence>MKIQVIGAGGIVKDAHLPAYRLAGFDVAGIFDLNKQKAEALAGEFAIPAVYASVEELVRQAAEDTVFDVAVPGNAVLGILEKLPDGAVVLIQKPMGENLEAAKAILALCRRKKLKAGINFQMRYAPYIQKAREIITSGQIGELCDIEIKINVYTPWHLWDFLFSAKRVEILYHSIHYVDLIRSFYGNPKKVYAKTIKHPKMAKLASVKSNVIMDYGDRKGANILTNHAHEFGLKHQQSYVKFEGTKGAVLIEMGLLKNYPKGTADKFEYVVLEEGKEPQWKEVPIEGTWFPHAFIGSMAEMEKTLENPGYLPDNSVEDCIHTMACVEAAHLSSEEGGVEL</sequence>
<evidence type="ECO:0000313" key="4">
    <source>
        <dbReference type="Proteomes" id="UP000316614"/>
    </source>
</evidence>
<dbReference type="Gene3D" id="3.30.360.10">
    <property type="entry name" value="Dihydrodipicolinate Reductase, domain 2"/>
    <property type="match status" value="1"/>
</dbReference>